<keyword evidence="2" id="KW-0496">Mitochondrion</keyword>
<protein>
    <submittedName>
        <fullName evidence="2">NADH dehydrogenase subunit 5</fullName>
    </submittedName>
</protein>
<proteinExistence type="predicted"/>
<evidence type="ECO:0000313" key="2">
    <source>
        <dbReference type="EMBL" id="AAL79427.1"/>
    </source>
</evidence>
<keyword evidence="1" id="KW-1133">Transmembrane helix</keyword>
<feature type="transmembrane region" description="Helical" evidence="1">
    <location>
        <begin position="36"/>
        <end position="55"/>
    </location>
</feature>
<feature type="transmembrane region" description="Helical" evidence="1">
    <location>
        <begin position="6"/>
        <end position="24"/>
    </location>
</feature>
<dbReference type="EMBL" id="AH011494">
    <property type="protein sequence ID" value="AAL79427.1"/>
    <property type="molecule type" value="Genomic_DNA"/>
</dbReference>
<keyword evidence="1" id="KW-0472">Membrane</keyword>
<dbReference type="AlphaFoldDB" id="Q8HKE4"/>
<gene>
    <name evidence="2" type="primary">ND5</name>
</gene>
<accession>Q8HKE4</accession>
<reference evidence="2" key="1">
    <citation type="journal article" date="2003" name="Syst. Biol.">
        <title>The value of idiosyncratic markers and changes to conserved tRNA sequences from the mitochondrial genome of hard ticks (Acari: Ixodida: Ixodidae) for phylogenetic inference.</title>
        <authorList>
            <person name="Murrell A."/>
            <person name="Campbell N.J."/>
            <person name="Barker S.C."/>
        </authorList>
    </citation>
    <scope>NUCLEOTIDE SEQUENCE</scope>
</reference>
<feature type="transmembrane region" description="Helical" evidence="1">
    <location>
        <begin position="95"/>
        <end position="112"/>
    </location>
</feature>
<geneLocation type="mitochondrion" evidence="2"/>
<sequence length="113" mass="13640">FLSFTQKMLMLLLIPFCIFSFMLFKKLNKFMPNLKLHLFMTMWYMSELTSFILLINNKYFLKTSVNDWTWMEMFGPLGIKKSIEYNYKFNFMTDMNIFSIALGLIILMIVMFS</sequence>
<organism evidence="2">
    <name type="scientific">Rhipicephalus pulchellus</name>
    <name type="common">Yellow backed tick</name>
    <name type="synonym">Dermacentor pulchellus</name>
    <dbReference type="NCBI Taxonomy" id="72859"/>
    <lineage>
        <taxon>Eukaryota</taxon>
        <taxon>Metazoa</taxon>
        <taxon>Ecdysozoa</taxon>
        <taxon>Arthropoda</taxon>
        <taxon>Chelicerata</taxon>
        <taxon>Arachnida</taxon>
        <taxon>Acari</taxon>
        <taxon>Parasitiformes</taxon>
        <taxon>Ixodida</taxon>
        <taxon>Ixodoidea</taxon>
        <taxon>Ixodidae</taxon>
        <taxon>Rhipicephalinae</taxon>
        <taxon>Rhipicephalus</taxon>
        <taxon>Rhipicephalus</taxon>
    </lineage>
</organism>
<keyword evidence="1" id="KW-0812">Transmembrane</keyword>
<evidence type="ECO:0000256" key="1">
    <source>
        <dbReference type="SAM" id="Phobius"/>
    </source>
</evidence>
<name>Q8HKE4_RHIPC</name>
<feature type="non-terminal residue" evidence="2">
    <location>
        <position position="1"/>
    </location>
</feature>